<feature type="chain" id="PRO_5029606587" evidence="6">
    <location>
        <begin position="32"/>
        <end position="465"/>
    </location>
</feature>
<name>A0A7K3WD42_9ACTN</name>
<dbReference type="PANTHER" id="PTHR47053">
    <property type="entry name" value="MUREIN DD-ENDOPEPTIDASE MEPH-RELATED"/>
    <property type="match status" value="1"/>
</dbReference>
<keyword evidence="3" id="KW-0378">Hydrolase</keyword>
<proteinExistence type="inferred from homology"/>
<feature type="region of interest" description="Disordered" evidence="5">
    <location>
        <begin position="267"/>
        <end position="331"/>
    </location>
</feature>
<comment type="caution">
    <text evidence="8">The sequence shown here is derived from an EMBL/GenBank/DDBJ whole genome shotgun (WGS) entry which is preliminary data.</text>
</comment>
<protein>
    <submittedName>
        <fullName evidence="8">C40 family peptidase</fullName>
    </submittedName>
</protein>
<feature type="compositionally biased region" description="Low complexity" evidence="5">
    <location>
        <begin position="267"/>
        <end position="294"/>
    </location>
</feature>
<accession>A0A7K3WD42</accession>
<dbReference type="SUPFAM" id="SSF54001">
    <property type="entry name" value="Cysteine proteinases"/>
    <property type="match status" value="1"/>
</dbReference>
<feature type="compositionally biased region" description="Low complexity" evidence="5">
    <location>
        <begin position="301"/>
        <end position="331"/>
    </location>
</feature>
<dbReference type="EMBL" id="JAAGWK010000012">
    <property type="protein sequence ID" value="NEL54398.1"/>
    <property type="molecule type" value="Genomic_DNA"/>
</dbReference>
<evidence type="ECO:0000256" key="3">
    <source>
        <dbReference type="ARBA" id="ARBA00022801"/>
    </source>
</evidence>
<evidence type="ECO:0000256" key="4">
    <source>
        <dbReference type="ARBA" id="ARBA00022807"/>
    </source>
</evidence>
<evidence type="ECO:0000259" key="7">
    <source>
        <dbReference type="PROSITE" id="PS51935"/>
    </source>
</evidence>
<comment type="similarity">
    <text evidence="1">Belongs to the peptidase C40 family.</text>
</comment>
<dbReference type="Proteomes" id="UP000470470">
    <property type="component" value="Unassembled WGS sequence"/>
</dbReference>
<dbReference type="PROSITE" id="PS51935">
    <property type="entry name" value="NLPC_P60"/>
    <property type="match status" value="1"/>
</dbReference>
<dbReference type="AlphaFoldDB" id="A0A7K3WD42"/>
<dbReference type="Gene3D" id="3.90.1720.10">
    <property type="entry name" value="endopeptidase domain like (from Nostoc punctiforme)"/>
    <property type="match status" value="1"/>
</dbReference>
<evidence type="ECO:0000256" key="2">
    <source>
        <dbReference type="ARBA" id="ARBA00022670"/>
    </source>
</evidence>
<evidence type="ECO:0000313" key="9">
    <source>
        <dbReference type="Proteomes" id="UP000470470"/>
    </source>
</evidence>
<reference evidence="8 9" key="1">
    <citation type="submission" date="2020-02" db="EMBL/GenBank/DDBJ databases">
        <title>The whole genome sequence of CPCC 205119.</title>
        <authorList>
            <person name="Jiang Z."/>
        </authorList>
    </citation>
    <scope>NUCLEOTIDE SEQUENCE [LARGE SCALE GENOMIC DNA]</scope>
    <source>
        <strain evidence="8 9">CPCC 205119</strain>
    </source>
</reference>
<keyword evidence="9" id="KW-1185">Reference proteome</keyword>
<dbReference type="GO" id="GO:0008234">
    <property type="term" value="F:cysteine-type peptidase activity"/>
    <property type="evidence" value="ECO:0007669"/>
    <property type="project" value="UniProtKB-KW"/>
</dbReference>
<evidence type="ECO:0000256" key="6">
    <source>
        <dbReference type="SAM" id="SignalP"/>
    </source>
</evidence>
<evidence type="ECO:0000256" key="1">
    <source>
        <dbReference type="ARBA" id="ARBA00007074"/>
    </source>
</evidence>
<organism evidence="8 9">
    <name type="scientific">Goekera deserti</name>
    <dbReference type="NCBI Taxonomy" id="2497753"/>
    <lineage>
        <taxon>Bacteria</taxon>
        <taxon>Bacillati</taxon>
        <taxon>Actinomycetota</taxon>
        <taxon>Actinomycetes</taxon>
        <taxon>Geodermatophilales</taxon>
        <taxon>Geodermatophilaceae</taxon>
        <taxon>Goekera</taxon>
    </lineage>
</organism>
<gene>
    <name evidence="8" type="ORF">G1H19_10330</name>
</gene>
<keyword evidence="6" id="KW-0732">Signal</keyword>
<sequence>MERGRRTAGRVLGVAVAGALAFGLGPATAWAAPPPNPSDSDISAAQAEKDAAAAEVGAISAQLAAAQSQVDAARAASALALDEYQAKAAEYDAAQLAADTAAAAAVQATADLDASRQDLADFARTSYIEGSTFQGAAALLSADGPAQMIERAALLEASGANSSDVVDTTRVLQQQATAADLAARDALTVADGLKQEAATALSAAQASETSARSQAAALADQQVALNEQLQQAQQTLLGLEGARKANEEYAAAQAALARQQARDQEAARAAAEAAARRAASASSPTASRPSSSSSSGGGSSSSGSSSSSSSKSSTATSSTVDTTPAGSGSAGAAETAISAGMRYLGTTYAWGGGGTKGPGPGIAPDEGVVGFDCSGLTQYAYARAGISIPRNSRAQYAALPKVGRSDLQAGDLVFWATSPGDPSTIYHVGIYLGGNKVLHAPQSNDVVKVSTMWWGGYAGAVRPSA</sequence>
<dbReference type="InterPro" id="IPR000064">
    <property type="entry name" value="NLP_P60_dom"/>
</dbReference>
<dbReference type="GO" id="GO:0006508">
    <property type="term" value="P:proteolysis"/>
    <property type="evidence" value="ECO:0007669"/>
    <property type="project" value="UniProtKB-KW"/>
</dbReference>
<dbReference type="InterPro" id="IPR038765">
    <property type="entry name" value="Papain-like_cys_pep_sf"/>
</dbReference>
<evidence type="ECO:0000313" key="8">
    <source>
        <dbReference type="EMBL" id="NEL54398.1"/>
    </source>
</evidence>
<keyword evidence="2" id="KW-0645">Protease</keyword>
<keyword evidence="4" id="KW-0788">Thiol protease</keyword>
<feature type="domain" description="NlpC/P60" evidence="7">
    <location>
        <begin position="330"/>
        <end position="465"/>
    </location>
</feature>
<dbReference type="Pfam" id="PF00877">
    <property type="entry name" value="NLPC_P60"/>
    <property type="match status" value="1"/>
</dbReference>
<dbReference type="PANTHER" id="PTHR47053:SF1">
    <property type="entry name" value="MUREIN DD-ENDOPEPTIDASE MEPH-RELATED"/>
    <property type="match status" value="1"/>
</dbReference>
<feature type="signal peptide" evidence="6">
    <location>
        <begin position="1"/>
        <end position="31"/>
    </location>
</feature>
<evidence type="ECO:0000256" key="5">
    <source>
        <dbReference type="SAM" id="MobiDB-lite"/>
    </source>
</evidence>
<dbReference type="InterPro" id="IPR051202">
    <property type="entry name" value="Peptidase_C40"/>
</dbReference>